<name>A0AB34KA56_PRYPA</name>
<dbReference type="InterPro" id="IPR012334">
    <property type="entry name" value="Pectin_lyas_fold"/>
</dbReference>
<dbReference type="GO" id="GO:0005975">
    <property type="term" value="P:carbohydrate metabolic process"/>
    <property type="evidence" value="ECO:0007669"/>
    <property type="project" value="InterPro"/>
</dbReference>
<evidence type="ECO:0000256" key="4">
    <source>
        <dbReference type="RuleBase" id="RU361169"/>
    </source>
</evidence>
<feature type="region of interest" description="Disordered" evidence="5">
    <location>
        <begin position="408"/>
        <end position="429"/>
    </location>
</feature>
<dbReference type="PANTHER" id="PTHR31339:SF9">
    <property type="entry name" value="PLASMIN AND FIBRONECTIN-BINDING PROTEIN A"/>
    <property type="match status" value="1"/>
</dbReference>
<dbReference type="Proteomes" id="UP001515480">
    <property type="component" value="Unassembled WGS sequence"/>
</dbReference>
<evidence type="ECO:0000313" key="7">
    <source>
        <dbReference type="Proteomes" id="UP001515480"/>
    </source>
</evidence>
<evidence type="ECO:0000256" key="2">
    <source>
        <dbReference type="ARBA" id="ARBA00022801"/>
    </source>
</evidence>
<protein>
    <recommendedName>
        <fullName evidence="8">Pectate lyase superfamily protein domain-containing protein</fullName>
    </recommendedName>
</protein>
<evidence type="ECO:0000256" key="3">
    <source>
        <dbReference type="ARBA" id="ARBA00023295"/>
    </source>
</evidence>
<evidence type="ECO:0000256" key="1">
    <source>
        <dbReference type="ARBA" id="ARBA00008834"/>
    </source>
</evidence>
<dbReference type="PANTHER" id="PTHR31339">
    <property type="entry name" value="PECTIN LYASE-RELATED"/>
    <property type="match status" value="1"/>
</dbReference>
<keyword evidence="2 4" id="KW-0378">Hydrolase</keyword>
<reference evidence="6 7" key="1">
    <citation type="journal article" date="2024" name="Science">
        <title>Giant polyketide synthase enzymes in the biosynthesis of giant marine polyether toxins.</title>
        <authorList>
            <person name="Fallon T.R."/>
            <person name="Shende V.V."/>
            <person name="Wierzbicki I.H."/>
            <person name="Pendleton A.L."/>
            <person name="Watervoot N.F."/>
            <person name="Auber R.P."/>
            <person name="Gonzalez D.J."/>
            <person name="Wisecaver J.H."/>
            <person name="Moore B.S."/>
        </authorList>
    </citation>
    <scope>NUCLEOTIDE SEQUENCE [LARGE SCALE GENOMIC DNA]</scope>
    <source>
        <strain evidence="6 7">12B1</strain>
    </source>
</reference>
<evidence type="ECO:0000256" key="5">
    <source>
        <dbReference type="SAM" id="MobiDB-lite"/>
    </source>
</evidence>
<evidence type="ECO:0008006" key="8">
    <source>
        <dbReference type="Google" id="ProtNLM"/>
    </source>
</evidence>
<proteinExistence type="inferred from homology"/>
<keyword evidence="7" id="KW-1185">Reference proteome</keyword>
<dbReference type="Gene3D" id="2.160.20.10">
    <property type="entry name" value="Single-stranded right-handed beta-helix, Pectin lyase-like"/>
    <property type="match status" value="1"/>
</dbReference>
<dbReference type="AlphaFoldDB" id="A0AB34KA56"/>
<dbReference type="SUPFAM" id="SSF51126">
    <property type="entry name" value="Pectin lyase-like"/>
    <property type="match status" value="1"/>
</dbReference>
<keyword evidence="3 4" id="KW-0326">Glycosidase</keyword>
<dbReference type="InterPro" id="IPR051801">
    <property type="entry name" value="GH28_Enzymes"/>
</dbReference>
<comment type="similarity">
    <text evidence="1 4">Belongs to the glycosyl hydrolase 28 family.</text>
</comment>
<comment type="caution">
    <text evidence="6">The sequence shown here is derived from an EMBL/GenBank/DDBJ whole genome shotgun (WGS) entry which is preliminary data.</text>
</comment>
<dbReference type="EMBL" id="JBGBPQ010000001">
    <property type="protein sequence ID" value="KAL1530272.1"/>
    <property type="molecule type" value="Genomic_DNA"/>
</dbReference>
<dbReference type="Pfam" id="PF00295">
    <property type="entry name" value="Glyco_hydro_28"/>
    <property type="match status" value="1"/>
</dbReference>
<dbReference type="InterPro" id="IPR011050">
    <property type="entry name" value="Pectin_lyase_fold/virulence"/>
</dbReference>
<dbReference type="InterPro" id="IPR000743">
    <property type="entry name" value="Glyco_hydro_28"/>
</dbReference>
<gene>
    <name evidence="6" type="ORF">AB1Y20_001184</name>
</gene>
<accession>A0AB34KA56</accession>
<sequence length="458" mass="50344">MARRQVFDITHFGARPGGVADCTDAIAAAIAAAAAARRSEHSSASTRLIVRVPPGQFLTRPFNLSSGLELQIDGTMIGAIGAEALERWPQLPPLPTYGRDRDGAKKQRYQALIMASGAHDLRIRGRGSVDGQGAWWWARRRRLRAGRPHLLELYNSSGVELAGVTFVDSPFWTIHPVYSEYIHIHHVKIRAPLYAPNTDGIDPDSSRHVLIEHNDIRCGDDHVAVKAGLNALARDSFPLYSTENVTVRYNTLYAGMGIAIGSETSGGIRGIDVHDNVMHGEGWSVALHVKTTPQRGNMVANISFRHNAVFNTTGFMRLETAYQGAKGKPLPVSYKPTVISNLSWLSNGYQHGDRTRSKWMCPTSYRTCHGLVIKDNSMPRGSTWRCAGVGSADVAGNLPAGLEACMHRGNSPRKSARRKGRHAKDIKSRKKLSKAGFSAACPFCAERDRRYKLFRATD</sequence>
<evidence type="ECO:0000313" key="6">
    <source>
        <dbReference type="EMBL" id="KAL1530272.1"/>
    </source>
</evidence>
<organism evidence="6 7">
    <name type="scientific">Prymnesium parvum</name>
    <name type="common">Toxic golden alga</name>
    <dbReference type="NCBI Taxonomy" id="97485"/>
    <lineage>
        <taxon>Eukaryota</taxon>
        <taxon>Haptista</taxon>
        <taxon>Haptophyta</taxon>
        <taxon>Prymnesiophyceae</taxon>
        <taxon>Prymnesiales</taxon>
        <taxon>Prymnesiaceae</taxon>
        <taxon>Prymnesium</taxon>
    </lineage>
</organism>
<dbReference type="GO" id="GO:0004650">
    <property type="term" value="F:polygalacturonase activity"/>
    <property type="evidence" value="ECO:0007669"/>
    <property type="project" value="InterPro"/>
</dbReference>
<feature type="compositionally biased region" description="Basic residues" evidence="5">
    <location>
        <begin position="410"/>
        <end position="429"/>
    </location>
</feature>